<dbReference type="InterPro" id="IPR023271">
    <property type="entry name" value="Aquaporin-like"/>
</dbReference>
<dbReference type="GO" id="GO:0015204">
    <property type="term" value="F:urea transmembrane transporter activity"/>
    <property type="evidence" value="ECO:0007669"/>
    <property type="project" value="TreeGrafter"/>
</dbReference>
<evidence type="ECO:0000256" key="3">
    <source>
        <dbReference type="ARBA" id="ARBA00022448"/>
    </source>
</evidence>
<dbReference type="InterPro" id="IPR000425">
    <property type="entry name" value="MIP"/>
</dbReference>
<dbReference type="SUPFAM" id="SSF81338">
    <property type="entry name" value="Aquaporin-like"/>
    <property type="match status" value="1"/>
</dbReference>
<dbReference type="PANTHER" id="PTHR43829:SF28">
    <property type="entry name" value="AQUAPORIN-9A"/>
    <property type="match status" value="1"/>
</dbReference>
<dbReference type="GO" id="GO:0015250">
    <property type="term" value="F:water channel activity"/>
    <property type="evidence" value="ECO:0007669"/>
    <property type="project" value="TreeGrafter"/>
</dbReference>
<reference evidence="11" key="2">
    <citation type="submission" date="2025-08" db="UniProtKB">
        <authorList>
            <consortium name="Ensembl"/>
        </authorList>
    </citation>
    <scope>IDENTIFICATION</scope>
</reference>
<keyword evidence="3 9" id="KW-0813">Transport</keyword>
<dbReference type="PANTHER" id="PTHR43829">
    <property type="entry name" value="AQUAPORIN OR AQUAGLYCEROPORIN RELATED"/>
    <property type="match status" value="1"/>
</dbReference>
<evidence type="ECO:0000256" key="2">
    <source>
        <dbReference type="ARBA" id="ARBA00006175"/>
    </source>
</evidence>
<dbReference type="Ensembl" id="ENSGWIT00000017900.1">
    <property type="protein sequence ID" value="ENSGWIP00000016198.1"/>
    <property type="gene ID" value="ENSGWIG00000009076.1"/>
</dbReference>
<dbReference type="GO" id="GO:0015254">
    <property type="term" value="F:glycerol channel activity"/>
    <property type="evidence" value="ECO:0007669"/>
    <property type="project" value="TreeGrafter"/>
</dbReference>
<dbReference type="Pfam" id="PF00230">
    <property type="entry name" value="MIP"/>
    <property type="match status" value="1"/>
</dbReference>
<evidence type="ECO:0000256" key="10">
    <source>
        <dbReference type="SAM" id="Phobius"/>
    </source>
</evidence>
<evidence type="ECO:0000256" key="1">
    <source>
        <dbReference type="ARBA" id="ARBA00004141"/>
    </source>
</evidence>
<evidence type="ECO:0000313" key="11">
    <source>
        <dbReference type="Ensembl" id="ENSGWIP00000016198.1"/>
    </source>
</evidence>
<name>A0A8C5E481_GOUWI</name>
<evidence type="ECO:0000256" key="4">
    <source>
        <dbReference type="ARBA" id="ARBA00022692"/>
    </source>
</evidence>
<feature type="transmembrane region" description="Helical" evidence="10">
    <location>
        <begin position="140"/>
        <end position="158"/>
    </location>
</feature>
<keyword evidence="12" id="KW-1185">Reference proteome</keyword>
<evidence type="ECO:0000256" key="8">
    <source>
        <dbReference type="ARBA" id="ARBA00049405"/>
    </source>
</evidence>
<keyword evidence="6 10" id="KW-0472">Membrane</keyword>
<comment type="similarity">
    <text evidence="2 9">Belongs to the MIP/aquaporin (TC 1.A.8) family.</text>
</comment>
<organism evidence="11 12">
    <name type="scientific">Gouania willdenowi</name>
    <name type="common">Blunt-snouted clingfish</name>
    <name type="synonym">Lepadogaster willdenowi</name>
    <dbReference type="NCBI Taxonomy" id="441366"/>
    <lineage>
        <taxon>Eukaryota</taxon>
        <taxon>Metazoa</taxon>
        <taxon>Chordata</taxon>
        <taxon>Craniata</taxon>
        <taxon>Vertebrata</taxon>
        <taxon>Euteleostomi</taxon>
        <taxon>Actinopterygii</taxon>
        <taxon>Neopterygii</taxon>
        <taxon>Teleostei</taxon>
        <taxon>Neoteleostei</taxon>
        <taxon>Acanthomorphata</taxon>
        <taxon>Ovalentaria</taxon>
        <taxon>Blenniimorphae</taxon>
        <taxon>Blenniiformes</taxon>
        <taxon>Gobiesocoidei</taxon>
        <taxon>Gobiesocidae</taxon>
        <taxon>Gobiesocinae</taxon>
        <taxon>Gouania</taxon>
    </lineage>
</organism>
<feature type="transmembrane region" description="Helical" evidence="10">
    <location>
        <begin position="33"/>
        <end position="52"/>
    </location>
</feature>
<reference evidence="11" key="1">
    <citation type="submission" date="2020-06" db="EMBL/GenBank/DDBJ databases">
        <authorList>
            <consortium name="Wellcome Sanger Institute Data Sharing"/>
        </authorList>
    </citation>
    <scope>NUCLEOTIDE SEQUENCE [LARGE SCALE GENOMIC DNA]</scope>
</reference>
<evidence type="ECO:0000313" key="12">
    <source>
        <dbReference type="Proteomes" id="UP000694680"/>
    </source>
</evidence>
<proteinExistence type="inferred from homology"/>
<keyword evidence="5 10" id="KW-1133">Transmembrane helix</keyword>
<dbReference type="PROSITE" id="PS51257">
    <property type="entry name" value="PROKAR_LIPOPROTEIN"/>
    <property type="match status" value="1"/>
</dbReference>
<dbReference type="Gene3D" id="1.20.1080.10">
    <property type="entry name" value="Glycerol uptake facilitator protein"/>
    <property type="match status" value="1"/>
</dbReference>
<sequence length="194" mass="20939">MKSHCPFVDGVRSVNPAVSLAMACSGKSKWKNFLFYVIVQFICAFLGAAVVYDADFSSGILSLTGINILTKAAVYPGYLLLCSVFKLVGIAILVVGIFAVTDRRNIGAPNGVEALAVGLVLLGISVSMGLKCGYPSGNNWWWIPVVGPMIGAFLYNLAIKLHHPKVEQEEVAEEDEDISLSERCRMVPLEGLPF</sequence>
<comment type="subcellular location">
    <subcellularLocation>
        <location evidence="1">Membrane</location>
        <topology evidence="1">Multi-pass membrane protein</topology>
    </subcellularLocation>
</comment>
<dbReference type="PRINTS" id="PR00783">
    <property type="entry name" value="MINTRINSICP"/>
</dbReference>
<protein>
    <submittedName>
        <fullName evidence="11">Uncharacterized protein</fullName>
    </submittedName>
</protein>
<evidence type="ECO:0000256" key="7">
    <source>
        <dbReference type="ARBA" id="ARBA00034651"/>
    </source>
</evidence>
<evidence type="ECO:0000256" key="6">
    <source>
        <dbReference type="ARBA" id="ARBA00023136"/>
    </source>
</evidence>
<feature type="transmembrane region" description="Helical" evidence="10">
    <location>
        <begin position="72"/>
        <end position="100"/>
    </location>
</feature>
<keyword evidence="4 9" id="KW-0812">Transmembrane</keyword>
<reference evidence="11" key="3">
    <citation type="submission" date="2025-09" db="UniProtKB">
        <authorList>
            <consortium name="Ensembl"/>
        </authorList>
    </citation>
    <scope>IDENTIFICATION</scope>
</reference>
<dbReference type="Proteomes" id="UP000694680">
    <property type="component" value="Chromosome 9"/>
</dbReference>
<feature type="transmembrane region" description="Helical" evidence="10">
    <location>
        <begin position="112"/>
        <end position="128"/>
    </location>
</feature>
<comment type="catalytic activity">
    <reaction evidence="7">
        <text>H2O(in) = H2O(out)</text>
        <dbReference type="Rhea" id="RHEA:29667"/>
        <dbReference type="ChEBI" id="CHEBI:15377"/>
    </reaction>
</comment>
<accession>A0A8C5E481</accession>
<dbReference type="GO" id="GO:0016323">
    <property type="term" value="C:basolateral plasma membrane"/>
    <property type="evidence" value="ECO:0007669"/>
    <property type="project" value="TreeGrafter"/>
</dbReference>
<dbReference type="AlphaFoldDB" id="A0A8C5E481"/>
<dbReference type="InterPro" id="IPR050363">
    <property type="entry name" value="MIP/Aquaporin"/>
</dbReference>
<evidence type="ECO:0000256" key="9">
    <source>
        <dbReference type="RuleBase" id="RU000477"/>
    </source>
</evidence>
<comment type="catalytic activity">
    <reaction evidence="8">
        <text>glycerol(in) = glycerol(out)</text>
        <dbReference type="Rhea" id="RHEA:29675"/>
        <dbReference type="ChEBI" id="CHEBI:17754"/>
    </reaction>
</comment>
<evidence type="ECO:0000256" key="5">
    <source>
        <dbReference type="ARBA" id="ARBA00022989"/>
    </source>
</evidence>